<dbReference type="InterPro" id="IPR006091">
    <property type="entry name" value="Acyl-CoA_Oxase/DH_mid-dom"/>
</dbReference>
<feature type="domain" description="Acyl-CoA dehydrogenase/oxidase N-terminal" evidence="9">
    <location>
        <begin position="9"/>
        <end position="120"/>
    </location>
</feature>
<dbReference type="Gene3D" id="2.40.110.10">
    <property type="entry name" value="Butyryl-CoA Dehydrogenase, subunit A, domain 2"/>
    <property type="match status" value="1"/>
</dbReference>
<dbReference type="InterPro" id="IPR037069">
    <property type="entry name" value="AcylCoA_DH/ox_N_sf"/>
</dbReference>
<evidence type="ECO:0008006" key="12">
    <source>
        <dbReference type="Google" id="ProtNLM"/>
    </source>
</evidence>
<dbReference type="PANTHER" id="PTHR43884:SF12">
    <property type="entry name" value="ISOVALERYL-COA DEHYDROGENASE, MITOCHONDRIAL-RELATED"/>
    <property type="match status" value="1"/>
</dbReference>
<dbReference type="Pfam" id="PF00441">
    <property type="entry name" value="Acyl-CoA_dh_1"/>
    <property type="match status" value="1"/>
</dbReference>
<dbReference type="PROSITE" id="PS00073">
    <property type="entry name" value="ACYL_COA_DH_2"/>
    <property type="match status" value="1"/>
</dbReference>
<dbReference type="InterPro" id="IPR013786">
    <property type="entry name" value="AcylCoA_DH/ox_N"/>
</dbReference>
<comment type="caution">
    <text evidence="10">The sequence shown here is derived from an EMBL/GenBank/DDBJ whole genome shotgun (WGS) entry which is preliminary data.</text>
</comment>
<dbReference type="Pfam" id="PF02770">
    <property type="entry name" value="Acyl-CoA_dh_M"/>
    <property type="match status" value="1"/>
</dbReference>
<evidence type="ECO:0000256" key="4">
    <source>
        <dbReference type="ARBA" id="ARBA00022827"/>
    </source>
</evidence>
<organism evidence="10 11">
    <name type="scientific">Nocardioides daedukensis</name>
    <dbReference type="NCBI Taxonomy" id="634462"/>
    <lineage>
        <taxon>Bacteria</taxon>
        <taxon>Bacillati</taxon>
        <taxon>Actinomycetota</taxon>
        <taxon>Actinomycetes</taxon>
        <taxon>Propionibacteriales</taxon>
        <taxon>Nocardioidaceae</taxon>
        <taxon>Nocardioides</taxon>
    </lineage>
</organism>
<evidence type="ECO:0000313" key="10">
    <source>
        <dbReference type="EMBL" id="NYG59830.1"/>
    </source>
</evidence>
<sequence length="389" mass="41938">MTARRILPTEEAADLLKLVRDLATRELLPRVAEAEATEAFPRDVFTLLGRTGLLGLPYPEEFGGGGQPYEVYLQVLEEIAAVWSSVGVGVSVHALSCFGLFEHGTEEQKQKWLPDMLGGELLGAYCLSEAHAGSDPAAMRTTAKRVGDEYVLNGAKAWTTHGGNADFYKLMARTSDDRNGISCFLIPADTPGLVSDPPEKKMGLTGSHTTTMRLDDVRIPVERRLGAEGDGLKIALAGLDSGRLGIAAVATGLAQGALDHAVAYAKTRETFGKKIIDHQGLAFVLADMEAAIQSSRAMVLHAARLKDRGEPFGREASIAKMVATDNAMKVTTDAVQVLGGYGYTRDFPVERFMREAKVMQIFEGTNQIQRMVISRALAGDNNGIIKESN</sequence>
<dbReference type="InterPro" id="IPR046373">
    <property type="entry name" value="Acyl-CoA_Oxase/DH_mid-dom_sf"/>
</dbReference>
<evidence type="ECO:0000256" key="3">
    <source>
        <dbReference type="ARBA" id="ARBA00022630"/>
    </source>
</evidence>
<dbReference type="Proteomes" id="UP000540656">
    <property type="component" value="Unassembled WGS sequence"/>
</dbReference>
<proteinExistence type="inferred from homology"/>
<dbReference type="RefSeq" id="WP_179502840.1">
    <property type="nucleotide sequence ID" value="NZ_JACCAA010000001.1"/>
</dbReference>
<dbReference type="PANTHER" id="PTHR43884">
    <property type="entry name" value="ACYL-COA DEHYDROGENASE"/>
    <property type="match status" value="1"/>
</dbReference>
<dbReference type="InterPro" id="IPR009075">
    <property type="entry name" value="AcylCo_DH/oxidase_C"/>
</dbReference>
<dbReference type="EMBL" id="JACCAA010000001">
    <property type="protein sequence ID" value="NYG59830.1"/>
    <property type="molecule type" value="Genomic_DNA"/>
</dbReference>
<dbReference type="GO" id="GO:0050660">
    <property type="term" value="F:flavin adenine dinucleotide binding"/>
    <property type="evidence" value="ECO:0007669"/>
    <property type="project" value="InterPro"/>
</dbReference>
<evidence type="ECO:0000256" key="5">
    <source>
        <dbReference type="ARBA" id="ARBA00023002"/>
    </source>
</evidence>
<name>A0A7Y9S0T1_9ACTN</name>
<gene>
    <name evidence="10" type="ORF">BJ980_002753</name>
</gene>
<keyword evidence="3 6" id="KW-0285">Flavoprotein</keyword>
<comment type="similarity">
    <text evidence="2 6">Belongs to the acyl-CoA dehydrogenase family.</text>
</comment>
<evidence type="ECO:0000259" key="7">
    <source>
        <dbReference type="Pfam" id="PF00441"/>
    </source>
</evidence>
<dbReference type="GO" id="GO:0003995">
    <property type="term" value="F:acyl-CoA dehydrogenase activity"/>
    <property type="evidence" value="ECO:0007669"/>
    <property type="project" value="InterPro"/>
</dbReference>
<evidence type="ECO:0000313" key="11">
    <source>
        <dbReference type="Proteomes" id="UP000540656"/>
    </source>
</evidence>
<reference evidence="10 11" key="1">
    <citation type="submission" date="2020-07" db="EMBL/GenBank/DDBJ databases">
        <title>Sequencing the genomes of 1000 actinobacteria strains.</title>
        <authorList>
            <person name="Klenk H.-P."/>
        </authorList>
    </citation>
    <scope>NUCLEOTIDE SEQUENCE [LARGE SCALE GENOMIC DNA]</scope>
    <source>
        <strain evidence="10 11">DSM 23819</strain>
    </source>
</reference>
<evidence type="ECO:0000256" key="6">
    <source>
        <dbReference type="RuleBase" id="RU362125"/>
    </source>
</evidence>
<evidence type="ECO:0000256" key="2">
    <source>
        <dbReference type="ARBA" id="ARBA00009347"/>
    </source>
</evidence>
<feature type="domain" description="Acyl-CoA oxidase/dehydrogenase middle" evidence="8">
    <location>
        <begin position="124"/>
        <end position="217"/>
    </location>
</feature>
<dbReference type="SUPFAM" id="SSF47203">
    <property type="entry name" value="Acyl-CoA dehydrogenase C-terminal domain-like"/>
    <property type="match status" value="1"/>
</dbReference>
<comment type="cofactor">
    <cofactor evidence="1 6">
        <name>FAD</name>
        <dbReference type="ChEBI" id="CHEBI:57692"/>
    </cofactor>
</comment>
<dbReference type="PROSITE" id="PS00072">
    <property type="entry name" value="ACYL_COA_DH_1"/>
    <property type="match status" value="1"/>
</dbReference>
<dbReference type="InterPro" id="IPR006089">
    <property type="entry name" value="Acyl-CoA_DH_CS"/>
</dbReference>
<evidence type="ECO:0000259" key="9">
    <source>
        <dbReference type="Pfam" id="PF02771"/>
    </source>
</evidence>
<keyword evidence="4 6" id="KW-0274">FAD</keyword>
<dbReference type="Pfam" id="PF02771">
    <property type="entry name" value="Acyl-CoA_dh_N"/>
    <property type="match status" value="1"/>
</dbReference>
<keyword evidence="5 6" id="KW-0560">Oxidoreductase</keyword>
<dbReference type="Gene3D" id="1.20.140.10">
    <property type="entry name" value="Butyryl-CoA Dehydrogenase, subunit A, domain 3"/>
    <property type="match status" value="1"/>
</dbReference>
<evidence type="ECO:0000256" key="1">
    <source>
        <dbReference type="ARBA" id="ARBA00001974"/>
    </source>
</evidence>
<evidence type="ECO:0000259" key="8">
    <source>
        <dbReference type="Pfam" id="PF02770"/>
    </source>
</evidence>
<dbReference type="PIRSF" id="PIRSF016578">
    <property type="entry name" value="HsaA"/>
    <property type="match status" value="1"/>
</dbReference>
<dbReference type="InterPro" id="IPR036250">
    <property type="entry name" value="AcylCo_DH-like_C"/>
</dbReference>
<accession>A0A7Y9S0T1</accession>
<dbReference type="SUPFAM" id="SSF56645">
    <property type="entry name" value="Acyl-CoA dehydrogenase NM domain-like"/>
    <property type="match status" value="1"/>
</dbReference>
<dbReference type="InterPro" id="IPR009100">
    <property type="entry name" value="AcylCoA_DH/oxidase_NM_dom_sf"/>
</dbReference>
<protein>
    <recommendedName>
        <fullName evidence="12">Acyl-CoA dehydrogenase</fullName>
    </recommendedName>
</protein>
<dbReference type="FunFam" id="2.40.110.10:FF:000001">
    <property type="entry name" value="Acyl-CoA dehydrogenase, mitochondrial"/>
    <property type="match status" value="1"/>
</dbReference>
<dbReference type="AlphaFoldDB" id="A0A7Y9S0T1"/>
<feature type="domain" description="Acyl-CoA dehydrogenase/oxidase C-terminal" evidence="7">
    <location>
        <begin position="229"/>
        <end position="377"/>
    </location>
</feature>
<keyword evidence="11" id="KW-1185">Reference proteome</keyword>
<dbReference type="FunFam" id="1.20.140.10:FF:000004">
    <property type="entry name" value="Acyl-CoA dehydrogenase FadE25"/>
    <property type="match status" value="1"/>
</dbReference>
<dbReference type="Gene3D" id="1.10.540.10">
    <property type="entry name" value="Acyl-CoA dehydrogenase/oxidase, N-terminal domain"/>
    <property type="match status" value="1"/>
</dbReference>